<sequence length="120" mass="13408">MARVLCKHLKSRIRSSAIPCAPSVHGPVQKITLNETIMALKKMKSGKATGPDDLAAELWKSKGWNLAGWLTEFFNLVVAEKKVPESWQEHDYSYLEEEGQSRGLHLLPSDSLALAQHENL</sequence>
<proteinExistence type="predicted"/>
<gene>
    <name evidence="1" type="ORF">HCOI_01610300</name>
</gene>
<keyword evidence="1" id="KW-0808">Transferase</keyword>
<keyword evidence="1" id="KW-0548">Nucleotidyltransferase</keyword>
<protein>
    <submittedName>
        <fullName evidence="1">Endonuclease-reverse transcriptase HmRTE-e01</fullName>
    </submittedName>
</protein>
<keyword evidence="1" id="KW-0695">RNA-directed DNA polymerase</keyword>
<dbReference type="GO" id="GO:0003964">
    <property type="term" value="F:RNA-directed DNA polymerase activity"/>
    <property type="evidence" value="ECO:0007669"/>
    <property type="project" value="UniProtKB-KW"/>
</dbReference>
<dbReference type="AlphaFoldDB" id="W6NGC3"/>
<keyword evidence="1" id="KW-0540">Nuclease</keyword>
<reference evidence="1" key="1">
    <citation type="submission" date="2013-03" db="EMBL/GenBank/DDBJ databases">
        <authorList>
            <person name="Aslett M."/>
        </authorList>
    </citation>
    <scope>NUCLEOTIDE SEQUENCE [LARGE SCALE GENOMIC DNA]</scope>
    <source>
        <strain evidence="1">ISE/inbred ISE</strain>
    </source>
</reference>
<comment type="caution">
    <text evidence="1">The sequence shown here is derived from an EMBL/GenBank/DDBJ whole genome shotgun (WGS) entry which is preliminary data.</text>
</comment>
<reference evidence="1" key="2">
    <citation type="submission" date="2013-05" db="EMBL/GenBank/DDBJ databases">
        <title>The genome and transcriptome of Haemonchus contortus: a key model parasite for drug and vaccine discovery.</title>
        <authorList>
            <person name="Laing R."/>
            <person name="Kikuchi T."/>
            <person name="Martinelli A."/>
            <person name="Tsai I.J."/>
            <person name="Beech R.N."/>
            <person name="Redman E."/>
            <person name="Holroyd N."/>
            <person name="Bartley D.J."/>
            <person name="Beasley H."/>
            <person name="Britton C."/>
            <person name="Curran D."/>
            <person name="Devaney E."/>
            <person name="Gilabert A."/>
            <person name="Jackson F."/>
            <person name="Hunt M."/>
            <person name="Johnston S."/>
            <person name="Kryukov I."/>
            <person name="Li K."/>
            <person name="Morrison A.A."/>
            <person name="Reid A.J."/>
            <person name="Sargison N."/>
            <person name="Saunders G."/>
            <person name="Wasmuth J.D."/>
            <person name="Wolstenholme A."/>
            <person name="Berriman M."/>
            <person name="Gilleard J.S."/>
            <person name="Cotton J.A."/>
        </authorList>
    </citation>
    <scope>NUCLEOTIDE SEQUENCE [LARGE SCALE GENOMIC DNA]</scope>
    <source>
        <strain evidence="1">ISE/inbred ISE</strain>
    </source>
</reference>
<name>W6NGC3_HAECO</name>
<evidence type="ECO:0000313" key="1">
    <source>
        <dbReference type="EMBL" id="CDL95800.1"/>
    </source>
</evidence>
<keyword evidence="1" id="KW-0255">Endonuclease</keyword>
<dbReference type="GO" id="GO:0004519">
    <property type="term" value="F:endonuclease activity"/>
    <property type="evidence" value="ECO:0007669"/>
    <property type="project" value="UniProtKB-KW"/>
</dbReference>
<accession>W6NGC3</accession>
<organism evidence="1">
    <name type="scientific">Haemonchus contortus</name>
    <name type="common">Barber pole worm</name>
    <dbReference type="NCBI Taxonomy" id="6289"/>
    <lineage>
        <taxon>Eukaryota</taxon>
        <taxon>Metazoa</taxon>
        <taxon>Ecdysozoa</taxon>
        <taxon>Nematoda</taxon>
        <taxon>Chromadorea</taxon>
        <taxon>Rhabditida</taxon>
        <taxon>Rhabditina</taxon>
        <taxon>Rhabditomorpha</taxon>
        <taxon>Strongyloidea</taxon>
        <taxon>Trichostrongylidae</taxon>
        <taxon>Haemonchus</taxon>
    </lineage>
</organism>
<dbReference type="EMBL" id="CAVP010059421">
    <property type="protein sequence ID" value="CDL95800.1"/>
    <property type="molecule type" value="Genomic_DNA"/>
</dbReference>
<keyword evidence="1" id="KW-0378">Hydrolase</keyword>